<dbReference type="Gene3D" id="3.30.1490.490">
    <property type="match status" value="1"/>
</dbReference>
<dbReference type="OrthoDB" id="21474at2759"/>
<dbReference type="WBParaSite" id="TASK_0000828501-mRNA-1">
    <property type="protein sequence ID" value="TASK_0000828501-mRNA-1"/>
    <property type="gene ID" value="TASK_0000828501"/>
</dbReference>
<dbReference type="InterPro" id="IPR039999">
    <property type="entry name" value="LYAR"/>
</dbReference>
<feature type="compositionally biased region" description="Polar residues" evidence="8">
    <location>
        <begin position="151"/>
        <end position="163"/>
    </location>
</feature>
<gene>
    <name evidence="10" type="ORF">TASK_LOCUS8286</name>
</gene>
<evidence type="ECO:0000256" key="4">
    <source>
        <dbReference type="ARBA" id="ARBA00022771"/>
    </source>
</evidence>
<dbReference type="STRING" id="60517.A0A0R3WC69"/>
<sequence>MVVFVCSKCNETLKKKNVERHFYACRCPSVSCVDCSKSFTLQDFASHALCISEQEKYDKPNFQESARKGAQKQMDWTTFLHSRLRNFQTPSGVPTLMKRKILASTNVPRKKAKFEFARPEDIDALWQQITRRDIDAGNAVSRALSTDDTKPSNGLNHANQSERSSVKDEGGPKTLPSHLSTQKSGDDDAYEKCMFP</sequence>
<dbReference type="FunFam" id="3.30.1490.490:FF:000001">
    <property type="entry name" value="cell growth-regulating nucleolar protein-like"/>
    <property type="match status" value="1"/>
</dbReference>
<comment type="subcellular location">
    <subcellularLocation>
        <location evidence="1">Nucleus</location>
    </subcellularLocation>
</comment>
<dbReference type="PANTHER" id="PTHR13100">
    <property type="entry name" value="CELL GROWTH-REGULATING NUCLEOLAR PROTEIN LYAR"/>
    <property type="match status" value="1"/>
</dbReference>
<keyword evidence="5" id="KW-0862">Zinc</keyword>
<evidence type="ECO:0000256" key="5">
    <source>
        <dbReference type="ARBA" id="ARBA00022833"/>
    </source>
</evidence>
<accession>A0A0R3WC69</accession>
<dbReference type="Pfam" id="PF08790">
    <property type="entry name" value="zf-LYAR"/>
    <property type="match status" value="1"/>
</dbReference>
<keyword evidence="4 7" id="KW-0863">Zinc-finger</keyword>
<feature type="domain" description="Zinc finger C2H2 LYAR-type" evidence="9">
    <location>
        <begin position="30"/>
        <end position="57"/>
    </location>
</feature>
<keyword evidence="6" id="KW-0539">Nucleus</keyword>
<evidence type="ECO:0000313" key="10">
    <source>
        <dbReference type="EMBL" id="VDK39946.1"/>
    </source>
</evidence>
<dbReference type="AlphaFoldDB" id="A0A0R3WC69"/>
<dbReference type="PROSITE" id="PS51804">
    <property type="entry name" value="ZF_C2HC_LYAR"/>
    <property type="match status" value="1"/>
</dbReference>
<dbReference type="GO" id="GO:0006364">
    <property type="term" value="P:rRNA processing"/>
    <property type="evidence" value="ECO:0007669"/>
    <property type="project" value="TreeGrafter"/>
</dbReference>
<feature type="region of interest" description="Disordered" evidence="8">
    <location>
        <begin position="142"/>
        <end position="196"/>
    </location>
</feature>
<proteinExistence type="predicted"/>
<dbReference type="Proteomes" id="UP000282613">
    <property type="component" value="Unassembled WGS sequence"/>
</dbReference>
<dbReference type="SUPFAM" id="SSF57667">
    <property type="entry name" value="beta-beta-alpha zinc fingers"/>
    <property type="match status" value="2"/>
</dbReference>
<evidence type="ECO:0000256" key="7">
    <source>
        <dbReference type="PROSITE-ProRule" id="PRU01145"/>
    </source>
</evidence>
<keyword evidence="11" id="KW-1185">Reference proteome</keyword>
<evidence type="ECO:0000313" key="12">
    <source>
        <dbReference type="WBParaSite" id="TASK_0000828501-mRNA-1"/>
    </source>
</evidence>
<evidence type="ECO:0000256" key="2">
    <source>
        <dbReference type="ARBA" id="ARBA00022723"/>
    </source>
</evidence>
<evidence type="ECO:0000256" key="6">
    <source>
        <dbReference type="ARBA" id="ARBA00023242"/>
    </source>
</evidence>
<keyword evidence="3" id="KW-0677">Repeat</keyword>
<dbReference type="PANTHER" id="PTHR13100:SF10">
    <property type="entry name" value="CELL GROWTH-REGULATING NUCLEOLAR PROTEIN"/>
    <property type="match status" value="1"/>
</dbReference>
<evidence type="ECO:0000313" key="11">
    <source>
        <dbReference type="Proteomes" id="UP000282613"/>
    </source>
</evidence>
<dbReference type="GO" id="GO:0003677">
    <property type="term" value="F:DNA binding"/>
    <property type="evidence" value="ECO:0007669"/>
    <property type="project" value="InterPro"/>
</dbReference>
<evidence type="ECO:0000256" key="3">
    <source>
        <dbReference type="ARBA" id="ARBA00022737"/>
    </source>
</evidence>
<evidence type="ECO:0000256" key="8">
    <source>
        <dbReference type="SAM" id="MobiDB-lite"/>
    </source>
</evidence>
<organism evidence="12">
    <name type="scientific">Taenia asiatica</name>
    <name type="common">Asian tapeworm</name>
    <dbReference type="NCBI Taxonomy" id="60517"/>
    <lineage>
        <taxon>Eukaryota</taxon>
        <taxon>Metazoa</taxon>
        <taxon>Spiralia</taxon>
        <taxon>Lophotrochozoa</taxon>
        <taxon>Platyhelminthes</taxon>
        <taxon>Cestoda</taxon>
        <taxon>Eucestoda</taxon>
        <taxon>Cyclophyllidea</taxon>
        <taxon>Taeniidae</taxon>
        <taxon>Taenia</taxon>
    </lineage>
</organism>
<dbReference type="GO" id="GO:0000122">
    <property type="term" value="P:negative regulation of transcription by RNA polymerase II"/>
    <property type="evidence" value="ECO:0007669"/>
    <property type="project" value="TreeGrafter"/>
</dbReference>
<dbReference type="GO" id="GO:0005730">
    <property type="term" value="C:nucleolus"/>
    <property type="evidence" value="ECO:0007669"/>
    <property type="project" value="TreeGrafter"/>
</dbReference>
<dbReference type="EMBL" id="UYRS01018766">
    <property type="protein sequence ID" value="VDK39946.1"/>
    <property type="molecule type" value="Genomic_DNA"/>
</dbReference>
<name>A0A0R3WC69_TAEAS</name>
<evidence type="ECO:0000256" key="1">
    <source>
        <dbReference type="ARBA" id="ARBA00004123"/>
    </source>
</evidence>
<protein>
    <submittedName>
        <fullName evidence="12">Zf-LYAR domain-containing protein</fullName>
    </submittedName>
</protein>
<reference evidence="12" key="1">
    <citation type="submission" date="2017-02" db="UniProtKB">
        <authorList>
            <consortium name="WormBaseParasite"/>
        </authorList>
    </citation>
    <scope>IDENTIFICATION</scope>
</reference>
<dbReference type="InterPro" id="IPR036236">
    <property type="entry name" value="Znf_C2H2_sf"/>
</dbReference>
<reference evidence="10 11" key="2">
    <citation type="submission" date="2018-11" db="EMBL/GenBank/DDBJ databases">
        <authorList>
            <consortium name="Pathogen Informatics"/>
        </authorList>
    </citation>
    <scope>NUCLEOTIDE SEQUENCE [LARGE SCALE GENOMIC DNA]</scope>
</reference>
<dbReference type="InterPro" id="IPR014898">
    <property type="entry name" value="Znf_C2H2_LYAR"/>
</dbReference>
<keyword evidence="2" id="KW-0479">Metal-binding</keyword>
<dbReference type="GO" id="GO:0008270">
    <property type="term" value="F:zinc ion binding"/>
    <property type="evidence" value="ECO:0007669"/>
    <property type="project" value="UniProtKB-KW"/>
</dbReference>
<evidence type="ECO:0000259" key="9">
    <source>
        <dbReference type="Pfam" id="PF08790"/>
    </source>
</evidence>